<dbReference type="NCBIfam" id="TIGR00756">
    <property type="entry name" value="PPR"/>
    <property type="match status" value="6"/>
</dbReference>
<reference evidence="8 9" key="1">
    <citation type="journal article" date="2024" name="Plant J.">
        <title>Genome sequences and population genomics reveal climatic adaptation and genomic divergence between two closely related sweetgum species.</title>
        <authorList>
            <person name="Xu W.Q."/>
            <person name="Ren C.Q."/>
            <person name="Zhang X.Y."/>
            <person name="Comes H.P."/>
            <person name="Liu X.H."/>
            <person name="Li Y.G."/>
            <person name="Kettle C.J."/>
            <person name="Jalonen R."/>
            <person name="Gaisberger H."/>
            <person name="Ma Y.Z."/>
            <person name="Qiu Y.X."/>
        </authorList>
    </citation>
    <scope>NUCLEOTIDE SEQUENCE [LARGE SCALE GENOMIC DNA]</scope>
    <source>
        <strain evidence="8">Hangzhou</strain>
    </source>
</reference>
<keyword evidence="6" id="KW-0809">Transit peptide</keyword>
<evidence type="ECO:0000256" key="1">
    <source>
        <dbReference type="ARBA" id="ARBA00004229"/>
    </source>
</evidence>
<feature type="repeat" description="PPR" evidence="7">
    <location>
        <begin position="251"/>
        <end position="285"/>
    </location>
</feature>
<evidence type="ECO:0000256" key="6">
    <source>
        <dbReference type="ARBA" id="ARBA00022946"/>
    </source>
</evidence>
<dbReference type="GO" id="GO:0009507">
    <property type="term" value="C:chloroplast"/>
    <property type="evidence" value="ECO:0007669"/>
    <property type="project" value="UniProtKB-SubCell"/>
</dbReference>
<keyword evidence="9" id="KW-1185">Reference proteome</keyword>
<evidence type="ECO:0000313" key="8">
    <source>
        <dbReference type="EMBL" id="KAK9281811.1"/>
    </source>
</evidence>
<name>A0AAP0RNY0_LIQFO</name>
<dbReference type="Pfam" id="PF01535">
    <property type="entry name" value="PPR"/>
    <property type="match status" value="5"/>
</dbReference>
<feature type="repeat" description="PPR" evidence="7">
    <location>
        <begin position="453"/>
        <end position="487"/>
    </location>
</feature>
<feature type="repeat" description="PPR" evidence="7">
    <location>
        <begin position="321"/>
        <end position="351"/>
    </location>
</feature>
<evidence type="ECO:0000256" key="5">
    <source>
        <dbReference type="ARBA" id="ARBA00022737"/>
    </source>
</evidence>
<keyword evidence="4" id="KW-0934">Plastid</keyword>
<proteinExistence type="inferred from homology"/>
<dbReference type="InterPro" id="IPR002885">
    <property type="entry name" value="PPR_rpt"/>
</dbReference>
<feature type="repeat" description="PPR" evidence="7">
    <location>
        <begin position="149"/>
        <end position="183"/>
    </location>
</feature>
<dbReference type="FunFam" id="1.25.40.10:FF:000073">
    <property type="entry name" value="Pentatricopeptide repeat-containing protein chloroplastic"/>
    <property type="match status" value="2"/>
</dbReference>
<evidence type="ECO:0008006" key="10">
    <source>
        <dbReference type="Google" id="ProtNLM"/>
    </source>
</evidence>
<organism evidence="8 9">
    <name type="scientific">Liquidambar formosana</name>
    <name type="common">Formosan gum</name>
    <dbReference type="NCBI Taxonomy" id="63359"/>
    <lineage>
        <taxon>Eukaryota</taxon>
        <taxon>Viridiplantae</taxon>
        <taxon>Streptophyta</taxon>
        <taxon>Embryophyta</taxon>
        <taxon>Tracheophyta</taxon>
        <taxon>Spermatophyta</taxon>
        <taxon>Magnoliopsida</taxon>
        <taxon>eudicotyledons</taxon>
        <taxon>Gunneridae</taxon>
        <taxon>Pentapetalae</taxon>
        <taxon>Saxifragales</taxon>
        <taxon>Altingiaceae</taxon>
        <taxon>Liquidambar</taxon>
    </lineage>
</organism>
<keyword evidence="5" id="KW-0677">Repeat</keyword>
<evidence type="ECO:0000256" key="4">
    <source>
        <dbReference type="ARBA" id="ARBA00022640"/>
    </source>
</evidence>
<evidence type="ECO:0000256" key="3">
    <source>
        <dbReference type="ARBA" id="ARBA00022528"/>
    </source>
</evidence>
<dbReference type="InterPro" id="IPR046960">
    <property type="entry name" value="PPR_At4g14850-like_plant"/>
</dbReference>
<dbReference type="FunFam" id="1.25.40.10:FF:000725">
    <property type="entry name" value="Pentatricopeptide repeat-containing protein At3g63370, chloroplastic"/>
    <property type="match status" value="1"/>
</dbReference>
<dbReference type="FunFam" id="1.25.40.10:FF:000341">
    <property type="entry name" value="Pentatricopeptide repeat-containing protein chloroplastic"/>
    <property type="match status" value="1"/>
</dbReference>
<comment type="caution">
    <text evidence="8">The sequence shown here is derived from an EMBL/GenBank/DDBJ whole genome shotgun (WGS) entry which is preliminary data.</text>
</comment>
<gene>
    <name evidence="8" type="ORF">L1049_004717</name>
</gene>
<dbReference type="GO" id="GO:0003723">
    <property type="term" value="F:RNA binding"/>
    <property type="evidence" value="ECO:0007669"/>
    <property type="project" value="InterPro"/>
</dbReference>
<evidence type="ECO:0000256" key="2">
    <source>
        <dbReference type="ARBA" id="ARBA00006643"/>
    </source>
</evidence>
<comment type="similarity">
    <text evidence="2">Belongs to the PPR family. PCMP-H subfamily.</text>
</comment>
<sequence length="609" mass="67902">MAASVQYCYFTTSSTSTSTSTSTPHRTLKKTLRNPPIQFTKTSQKPIKTPCVKDICKQGSLREAFQSLSILFTHQNPPQLCSDEAYSSVLELCASKKALSQGKQIHAHLITSNAISDSVFLSTRLVFMYGKCGSLVHAKNLFDRMPYRSIFTWNAMIGAYVTNNEPLVALELYSQMRISRVPLDACTFPSVLKACGGLKDMRCGGEIHGLAIKCGYISVVFVVNSLVAMYAKWDDLDGAKRLFERMTERVDVVSWNSIISAYSANGQSIEALRLFREMHMAGVATNTYTFVAALRACEQPFFRNLGREIHAAILKSNHQLDVYVANALVSMYARCGKMDDAARIFYKMDERDNISWNSMLSGFVQNGLHDDALWFFHEMQDAGQKPDQVSVISVIAVSGRLGNLLNGMEGHAYALKNGIGSDLQVGNTLIDMYSKCCSVNYMQRAFDMMPNKDFITWTTIIAGYAQNNCYSMALELFRDVQREGMDVDAMMIGSILLACSGLKCISHIKEIHGYIMRRGLSDLVLQNAIVDIYGVCGNIDCATRMFELMELKDVVSWTSMISCYVHNGLANEALELFHLMKETSVEPDSIALQLEAPAQAPHFAIYQRT</sequence>
<dbReference type="EMBL" id="JBBPBK010000007">
    <property type="protein sequence ID" value="KAK9281811.1"/>
    <property type="molecule type" value="Genomic_DNA"/>
</dbReference>
<keyword evidence="3" id="KW-0150">Chloroplast</keyword>
<dbReference type="Pfam" id="PF13041">
    <property type="entry name" value="PPR_2"/>
    <property type="match status" value="3"/>
</dbReference>
<dbReference type="FunFam" id="1.25.40.10:FF:000395">
    <property type="entry name" value="Pentatricopeptide repeat-containing protein chloroplastic"/>
    <property type="match status" value="1"/>
</dbReference>
<dbReference type="GO" id="GO:0009451">
    <property type="term" value="P:RNA modification"/>
    <property type="evidence" value="ECO:0007669"/>
    <property type="project" value="InterPro"/>
</dbReference>
<dbReference type="Gene3D" id="1.25.40.10">
    <property type="entry name" value="Tetratricopeptide repeat domain"/>
    <property type="match status" value="5"/>
</dbReference>
<dbReference type="PANTHER" id="PTHR47926">
    <property type="entry name" value="PENTATRICOPEPTIDE REPEAT-CONTAINING PROTEIN"/>
    <property type="match status" value="1"/>
</dbReference>
<evidence type="ECO:0000256" key="7">
    <source>
        <dbReference type="PROSITE-ProRule" id="PRU00708"/>
    </source>
</evidence>
<feature type="repeat" description="PPR" evidence="7">
    <location>
        <begin position="352"/>
        <end position="386"/>
    </location>
</feature>
<evidence type="ECO:0000313" key="9">
    <source>
        <dbReference type="Proteomes" id="UP001415857"/>
    </source>
</evidence>
<dbReference type="InterPro" id="IPR011990">
    <property type="entry name" value="TPR-like_helical_dom_sf"/>
</dbReference>
<accession>A0AAP0RNY0</accession>
<dbReference type="PROSITE" id="PS51375">
    <property type="entry name" value="PPR"/>
    <property type="match status" value="6"/>
</dbReference>
<comment type="subcellular location">
    <subcellularLocation>
        <location evidence="1">Plastid</location>
        <location evidence="1">Chloroplast</location>
    </subcellularLocation>
</comment>
<feature type="repeat" description="PPR" evidence="7">
    <location>
        <begin position="553"/>
        <end position="587"/>
    </location>
</feature>
<dbReference type="Proteomes" id="UP001415857">
    <property type="component" value="Unassembled WGS sequence"/>
</dbReference>
<protein>
    <recommendedName>
        <fullName evidence="10">Pentatricopeptide repeat-containing protein</fullName>
    </recommendedName>
</protein>
<dbReference type="AlphaFoldDB" id="A0AAP0RNY0"/>
<dbReference type="PANTHER" id="PTHR47926:SF347">
    <property type="entry name" value="PENTATRICOPEPTIDE REPEAT-CONTAINING PROTEIN"/>
    <property type="match status" value="1"/>
</dbReference>